<protein>
    <submittedName>
        <fullName evidence="4">Chromobox homolog 8a (Pc class homolog, Drosophila)</fullName>
    </submittedName>
</protein>
<proteinExistence type="predicted"/>
<reference evidence="4" key="2">
    <citation type="submission" date="2025-09" db="UniProtKB">
        <authorList>
            <consortium name="Ensembl"/>
        </authorList>
    </citation>
    <scope>IDENTIFICATION</scope>
</reference>
<evidence type="ECO:0000256" key="2">
    <source>
        <dbReference type="SAM" id="MobiDB-lite"/>
    </source>
</evidence>
<dbReference type="GO" id="GO:0003682">
    <property type="term" value="F:chromatin binding"/>
    <property type="evidence" value="ECO:0007669"/>
    <property type="project" value="TreeGrafter"/>
</dbReference>
<evidence type="ECO:0000313" key="5">
    <source>
        <dbReference type="Proteomes" id="UP000472277"/>
    </source>
</evidence>
<evidence type="ECO:0000259" key="3">
    <source>
        <dbReference type="PROSITE" id="PS50013"/>
    </source>
</evidence>
<evidence type="ECO:0000313" key="4">
    <source>
        <dbReference type="Ensembl" id="ENSSTUP00000098107.1"/>
    </source>
</evidence>
<dbReference type="PROSITE" id="PS50013">
    <property type="entry name" value="CHROMO_2"/>
    <property type="match status" value="1"/>
</dbReference>
<dbReference type="Proteomes" id="UP000472277">
    <property type="component" value="Chromosome 32"/>
</dbReference>
<comment type="subcellular location">
    <subcellularLocation>
        <location evidence="1">Nucleus</location>
    </subcellularLocation>
</comment>
<dbReference type="PANTHER" id="PTHR46389:SF1">
    <property type="entry name" value="CHROMOBOX PROTEIN HOMOLOG 8"/>
    <property type="match status" value="1"/>
</dbReference>
<feature type="region of interest" description="Disordered" evidence="2">
    <location>
        <begin position="218"/>
        <end position="243"/>
    </location>
</feature>
<name>A0A674DQ37_SALTR</name>
<sequence length="340" mass="38645">MELSAVGERVFAAESIIKQRIRRGRMEYLVKWKGWSKKERERELFGPKKRGPKPETFLLKAKAKATAKTYECRREMPRGIRVSYPVPTPMITPRAREGLRAVVPTIFPPSTVNRGESVRVRLPETERRPRPAPPLSFMAEEFVTIPKKRGPKPKLRFNMEPDSCPTEEPGKRSRLEEQQVPYAQSKMSRHCHHEGETSERSVIQLTRRFQEGTSIVPKSNKAQRQVGTVSHPGTHSHDGHQSRRTLECPGGMSIPHTKLKHVSKNHFYRASDSSSSMQQSRPIVVAKSPASRSSGEQSAVSWRPRLDNVETVVVTDVTTNFLTVTIKESSTDKGFFKDKR</sequence>
<dbReference type="Gene3D" id="2.40.50.40">
    <property type="match status" value="1"/>
</dbReference>
<dbReference type="GeneTree" id="ENSGT00940000158476"/>
<feature type="region of interest" description="Disordered" evidence="2">
    <location>
        <begin position="148"/>
        <end position="175"/>
    </location>
</feature>
<dbReference type="SUPFAM" id="SSF54160">
    <property type="entry name" value="Chromo domain-like"/>
    <property type="match status" value="1"/>
</dbReference>
<reference evidence="4" key="1">
    <citation type="submission" date="2025-08" db="UniProtKB">
        <authorList>
            <consortium name="Ensembl"/>
        </authorList>
    </citation>
    <scope>IDENTIFICATION</scope>
</reference>
<dbReference type="PANTHER" id="PTHR46389">
    <property type="entry name" value="POLYCOMB GROUP PROTEIN PC"/>
    <property type="match status" value="1"/>
</dbReference>
<dbReference type="GO" id="GO:0000785">
    <property type="term" value="C:chromatin"/>
    <property type="evidence" value="ECO:0007669"/>
    <property type="project" value="TreeGrafter"/>
</dbReference>
<dbReference type="Pfam" id="PF17218">
    <property type="entry name" value="CBX7_C"/>
    <property type="match status" value="1"/>
</dbReference>
<dbReference type="InterPro" id="IPR033773">
    <property type="entry name" value="CBX7_C"/>
</dbReference>
<dbReference type="AlphaFoldDB" id="A0A674DQ37"/>
<dbReference type="InterPro" id="IPR052458">
    <property type="entry name" value="PcG_PRC1-like_component"/>
</dbReference>
<keyword evidence="5" id="KW-1185">Reference proteome</keyword>
<dbReference type="Pfam" id="PF00385">
    <property type="entry name" value="Chromo"/>
    <property type="match status" value="1"/>
</dbReference>
<evidence type="ECO:0000256" key="1">
    <source>
        <dbReference type="ARBA" id="ARBA00004123"/>
    </source>
</evidence>
<gene>
    <name evidence="4" type="primary">CBX8</name>
    <name evidence="4" type="synonym">cbx8a</name>
</gene>
<dbReference type="InterPro" id="IPR000953">
    <property type="entry name" value="Chromo/chromo_shadow_dom"/>
</dbReference>
<feature type="domain" description="Chromo" evidence="3">
    <location>
        <begin position="11"/>
        <end position="39"/>
    </location>
</feature>
<dbReference type="CDD" id="cd18963">
    <property type="entry name" value="chromodomain"/>
    <property type="match status" value="1"/>
</dbReference>
<dbReference type="Ensembl" id="ENSSTUT00000105337.1">
    <property type="protein sequence ID" value="ENSSTUP00000098107.1"/>
    <property type="gene ID" value="ENSSTUG00000044090.1"/>
</dbReference>
<feature type="compositionally biased region" description="Polar residues" evidence="2">
    <location>
        <begin position="218"/>
        <end position="233"/>
    </location>
</feature>
<dbReference type="InterPro" id="IPR016197">
    <property type="entry name" value="Chromo-like_dom_sf"/>
</dbReference>
<dbReference type="InterPro" id="IPR023780">
    <property type="entry name" value="Chromo_domain"/>
</dbReference>
<dbReference type="GO" id="GO:0035102">
    <property type="term" value="C:PRC1 complex"/>
    <property type="evidence" value="ECO:0007669"/>
    <property type="project" value="TreeGrafter"/>
</dbReference>
<accession>A0A674DQ37</accession>
<organism evidence="4 5">
    <name type="scientific">Salmo trutta</name>
    <name type="common">Brown trout</name>
    <dbReference type="NCBI Taxonomy" id="8032"/>
    <lineage>
        <taxon>Eukaryota</taxon>
        <taxon>Metazoa</taxon>
        <taxon>Chordata</taxon>
        <taxon>Craniata</taxon>
        <taxon>Vertebrata</taxon>
        <taxon>Euteleostomi</taxon>
        <taxon>Actinopterygii</taxon>
        <taxon>Neopterygii</taxon>
        <taxon>Teleostei</taxon>
        <taxon>Protacanthopterygii</taxon>
        <taxon>Salmoniformes</taxon>
        <taxon>Salmonidae</taxon>
        <taxon>Salmoninae</taxon>
        <taxon>Salmo</taxon>
    </lineage>
</organism>
<dbReference type="GO" id="GO:0000122">
    <property type="term" value="P:negative regulation of transcription by RNA polymerase II"/>
    <property type="evidence" value="ECO:0007669"/>
    <property type="project" value="TreeGrafter"/>
</dbReference>